<accession>A0A285D564</accession>
<evidence type="ECO:0000313" key="2">
    <source>
        <dbReference type="EMBL" id="SNX74815.1"/>
    </source>
</evidence>
<feature type="transmembrane region" description="Helical" evidence="1">
    <location>
        <begin position="126"/>
        <end position="146"/>
    </location>
</feature>
<name>A0A285D564_9BACI</name>
<dbReference type="RefSeq" id="WP_097160264.1">
    <property type="nucleotide sequence ID" value="NZ_JBEPMQ010000011.1"/>
</dbReference>
<proteinExistence type="predicted"/>
<feature type="transmembrane region" description="Helical" evidence="1">
    <location>
        <begin position="6"/>
        <end position="31"/>
    </location>
</feature>
<feature type="transmembrane region" description="Helical" evidence="1">
    <location>
        <begin position="82"/>
        <end position="105"/>
    </location>
</feature>
<dbReference type="AlphaFoldDB" id="A0A285D564"/>
<keyword evidence="3" id="KW-1185">Reference proteome</keyword>
<gene>
    <name evidence="2" type="ORF">SAMN05877753_11092</name>
</gene>
<dbReference type="OrthoDB" id="2436717at2"/>
<reference evidence="2 3" key="1">
    <citation type="submission" date="2017-08" db="EMBL/GenBank/DDBJ databases">
        <authorList>
            <person name="de Groot N.N."/>
        </authorList>
    </citation>
    <scope>NUCLEOTIDE SEQUENCE [LARGE SCALE GENOMIC DNA]</scope>
    <source>
        <strain evidence="2 3">JC228</strain>
    </source>
</reference>
<keyword evidence="1" id="KW-0472">Membrane</keyword>
<keyword evidence="1" id="KW-0812">Transmembrane</keyword>
<dbReference type="Proteomes" id="UP000219546">
    <property type="component" value="Unassembled WGS sequence"/>
</dbReference>
<keyword evidence="1" id="KW-1133">Transmembrane helix</keyword>
<organism evidence="2 3">
    <name type="scientific">Bacillus oleivorans</name>
    <dbReference type="NCBI Taxonomy" id="1448271"/>
    <lineage>
        <taxon>Bacteria</taxon>
        <taxon>Bacillati</taxon>
        <taxon>Bacillota</taxon>
        <taxon>Bacilli</taxon>
        <taxon>Bacillales</taxon>
        <taxon>Bacillaceae</taxon>
        <taxon>Bacillus</taxon>
    </lineage>
</organism>
<dbReference type="EMBL" id="OAOP01000010">
    <property type="protein sequence ID" value="SNX74815.1"/>
    <property type="molecule type" value="Genomic_DNA"/>
</dbReference>
<protein>
    <submittedName>
        <fullName evidence="2">Predicted integral membrane protein DUF2269</fullName>
    </submittedName>
</protein>
<evidence type="ECO:0000256" key="1">
    <source>
        <dbReference type="SAM" id="Phobius"/>
    </source>
</evidence>
<evidence type="ECO:0000313" key="3">
    <source>
        <dbReference type="Proteomes" id="UP000219546"/>
    </source>
</evidence>
<sequence>MAVIFYKFIVYIHIFSAILSIGPFFVLLPLLKKLRSAEIEEIPPYLNVFTSSIRLVKHAGHVLVISGVLLIYMGGWPWSTTWIVMTLVVMFSSIIFLARAFTPTIKKFAEPDFDQGQLAEKLRRSVWVYIVLLLVMLWFMVVKPVWW</sequence>